<protein>
    <submittedName>
        <fullName evidence="1">Uncharacterized protein</fullName>
    </submittedName>
</protein>
<evidence type="ECO:0000313" key="1">
    <source>
        <dbReference type="EMBL" id="JAD20444.1"/>
    </source>
</evidence>
<reference evidence="1" key="2">
    <citation type="journal article" date="2015" name="Data Brief">
        <title>Shoot transcriptome of the giant reed, Arundo donax.</title>
        <authorList>
            <person name="Barrero R.A."/>
            <person name="Guerrero F.D."/>
            <person name="Moolhuijzen P."/>
            <person name="Goolsby J.A."/>
            <person name="Tidwell J."/>
            <person name="Bellgard S.E."/>
            <person name="Bellgard M.I."/>
        </authorList>
    </citation>
    <scope>NUCLEOTIDE SEQUENCE</scope>
    <source>
        <tissue evidence="1">Shoot tissue taken approximately 20 cm above the soil surface</tissue>
    </source>
</reference>
<dbReference type="AlphaFoldDB" id="A0A0A8Y3N5"/>
<proteinExistence type="predicted"/>
<organism evidence="1">
    <name type="scientific">Arundo donax</name>
    <name type="common">Giant reed</name>
    <name type="synonym">Donax arundinaceus</name>
    <dbReference type="NCBI Taxonomy" id="35708"/>
    <lineage>
        <taxon>Eukaryota</taxon>
        <taxon>Viridiplantae</taxon>
        <taxon>Streptophyta</taxon>
        <taxon>Embryophyta</taxon>
        <taxon>Tracheophyta</taxon>
        <taxon>Spermatophyta</taxon>
        <taxon>Magnoliopsida</taxon>
        <taxon>Liliopsida</taxon>
        <taxon>Poales</taxon>
        <taxon>Poaceae</taxon>
        <taxon>PACMAD clade</taxon>
        <taxon>Arundinoideae</taxon>
        <taxon>Arundineae</taxon>
        <taxon>Arundo</taxon>
    </lineage>
</organism>
<reference evidence="1" key="1">
    <citation type="submission" date="2014-09" db="EMBL/GenBank/DDBJ databases">
        <authorList>
            <person name="Magalhaes I.L.F."/>
            <person name="Oliveira U."/>
            <person name="Santos F.R."/>
            <person name="Vidigal T.H.D.A."/>
            <person name="Brescovit A.D."/>
            <person name="Santos A.J."/>
        </authorList>
    </citation>
    <scope>NUCLEOTIDE SEQUENCE</scope>
    <source>
        <tissue evidence="1">Shoot tissue taken approximately 20 cm above the soil surface</tissue>
    </source>
</reference>
<dbReference type="EMBL" id="GBRH01277451">
    <property type="protein sequence ID" value="JAD20444.1"/>
    <property type="molecule type" value="Transcribed_RNA"/>
</dbReference>
<sequence>MPAMLSLSTVRNSGYLGTRIGRVLQLQMCKFIKGKPSFSFQSQSNQHHFRQE</sequence>
<accession>A0A0A8Y3N5</accession>
<name>A0A0A8Y3N5_ARUDO</name>